<accession>A0A2C6WKZ8</accession>
<dbReference type="RefSeq" id="WP_099090910.1">
    <property type="nucleotide sequence ID" value="NZ_CP093217.1"/>
</dbReference>
<keyword evidence="1" id="KW-0472">Membrane</keyword>
<proteinExistence type="predicted"/>
<reference evidence="2" key="3">
    <citation type="submission" date="2017-10" db="EMBL/GenBank/DDBJ databases">
        <authorList>
            <person name="Vrbovska V."/>
            <person name="Kovarovic V."/>
            <person name="Indrakova A."/>
        </authorList>
    </citation>
    <scope>NUCLEOTIDE SEQUENCE</scope>
    <source>
        <strain evidence="2">CCM 8730</strain>
    </source>
</reference>
<reference evidence="3" key="4">
    <citation type="submission" date="2022-03" db="EMBL/GenBank/DDBJ databases">
        <title>Complete Genome Sequence of Staphylococcus edaphicus strain CCM 8731.</title>
        <authorList>
            <person name="Rimmer C.O."/>
            <person name="Thomas J.C."/>
        </authorList>
    </citation>
    <scope>NUCLEOTIDE SEQUENCE</scope>
    <source>
        <strain evidence="3">CCM 8731</strain>
    </source>
</reference>
<keyword evidence="5" id="KW-1185">Reference proteome</keyword>
<reference evidence="2" key="1">
    <citation type="journal article" date="2017" name="Appl. Environ. Microbiol.">
        <title>Staphylococcus edaphicus sp. nov., isolated in Antarctica, harbours mecC gene and genomic islands with suspected role in adaptation to extreme environment.</title>
        <authorList>
            <person name="Pantucek R."/>
            <person name="Sedlacek I."/>
            <person name="Indrakova A."/>
            <person name="Vrbovska V."/>
            <person name="Maslanova I."/>
            <person name="Kovarovic V."/>
            <person name="Svec P."/>
            <person name="Kralova S."/>
            <person name="Kristofova L."/>
            <person name="Keklakova J."/>
            <person name="Petras P."/>
            <person name="Doskar J."/>
        </authorList>
    </citation>
    <scope>NUCLEOTIDE SEQUENCE</scope>
    <source>
        <strain evidence="2">CCM 8730</strain>
    </source>
</reference>
<evidence type="ECO:0000256" key="1">
    <source>
        <dbReference type="SAM" id="Phobius"/>
    </source>
</evidence>
<evidence type="ECO:0000313" key="4">
    <source>
        <dbReference type="Proteomes" id="UP000223828"/>
    </source>
</evidence>
<evidence type="ECO:0000313" key="3">
    <source>
        <dbReference type="EMBL" id="UQW81376.1"/>
    </source>
</evidence>
<sequence>MKNRFITGLKDGLFVFVVVVLVAIFFNYTGIHFGHNRIWSSLGKLELINIFEEKELNGLLILSVILGAMAFLTGFFSTT</sequence>
<organism evidence="2 4">
    <name type="scientific">Staphylococcus edaphicus</name>
    <dbReference type="NCBI Taxonomy" id="1955013"/>
    <lineage>
        <taxon>Bacteria</taxon>
        <taxon>Bacillati</taxon>
        <taxon>Bacillota</taxon>
        <taxon>Bacilli</taxon>
        <taxon>Bacillales</taxon>
        <taxon>Staphylococcaceae</taxon>
        <taxon>Staphylococcus</taxon>
    </lineage>
</organism>
<dbReference type="EMBL" id="CP093217">
    <property type="protein sequence ID" value="UQW81376.1"/>
    <property type="molecule type" value="Genomic_DNA"/>
</dbReference>
<feature type="transmembrane region" description="Helical" evidence="1">
    <location>
        <begin position="12"/>
        <end position="35"/>
    </location>
</feature>
<protein>
    <submittedName>
        <fullName evidence="2">Uncharacterized protein</fullName>
    </submittedName>
</protein>
<dbReference type="Proteomes" id="UP001056588">
    <property type="component" value="Chromosome"/>
</dbReference>
<dbReference type="OrthoDB" id="2414471at2"/>
<feature type="transmembrane region" description="Helical" evidence="1">
    <location>
        <begin position="56"/>
        <end position="76"/>
    </location>
</feature>
<evidence type="ECO:0000313" key="2">
    <source>
        <dbReference type="EMBL" id="PHK49049.1"/>
    </source>
</evidence>
<name>A0A2C6WKZ8_9STAP</name>
<reference evidence="4" key="2">
    <citation type="submission" date="2017-10" db="EMBL/GenBank/DDBJ databases">
        <title>Staphylococcus edaphicus sp. nov., isolated in Antarctica, harbouring mecC gene and genomic islands essential in adaptation to extreme environment.</title>
        <authorList>
            <person name="Pantucek R."/>
            <person name="Sedlacek I."/>
            <person name="Indrakova A."/>
            <person name="Vrbovska V."/>
            <person name="Maslanova I."/>
            <person name="Kovarovic V."/>
            <person name="Svec P."/>
            <person name="Kralova S."/>
            <person name="Kristofova L."/>
            <person name="Keklakova J."/>
            <person name="Petras P."/>
            <person name="Doskar J."/>
        </authorList>
    </citation>
    <scope>NUCLEOTIDE SEQUENCE [LARGE SCALE GENOMIC DNA]</scope>
    <source>
        <strain evidence="4">CCM 5085</strain>
    </source>
</reference>
<evidence type="ECO:0000313" key="5">
    <source>
        <dbReference type="Proteomes" id="UP001056588"/>
    </source>
</evidence>
<keyword evidence="1" id="KW-1133">Transmembrane helix</keyword>
<dbReference type="EMBL" id="MRZN01000018">
    <property type="protein sequence ID" value="PHK49049.1"/>
    <property type="molecule type" value="Genomic_DNA"/>
</dbReference>
<gene>
    <name evidence="2" type="ORF">BTJ66_10520</name>
    <name evidence="3" type="ORF">MNY58_12575</name>
</gene>
<dbReference type="AlphaFoldDB" id="A0A2C6WKZ8"/>
<dbReference type="Proteomes" id="UP000223828">
    <property type="component" value="Unassembled WGS sequence"/>
</dbReference>
<keyword evidence="1" id="KW-0812">Transmembrane</keyword>